<dbReference type="PANTHER" id="PTHR43283">
    <property type="entry name" value="BETA-LACTAMASE-RELATED"/>
    <property type="match status" value="1"/>
</dbReference>
<evidence type="ECO:0000313" key="3">
    <source>
        <dbReference type="Proteomes" id="UP000564378"/>
    </source>
</evidence>
<dbReference type="InterPro" id="IPR012338">
    <property type="entry name" value="Beta-lactam/transpept-like"/>
</dbReference>
<dbReference type="InterPro" id="IPR001466">
    <property type="entry name" value="Beta-lactam-related"/>
</dbReference>
<dbReference type="Gene3D" id="3.40.710.10">
    <property type="entry name" value="DD-peptidase/beta-lactamase superfamily"/>
    <property type="match status" value="1"/>
</dbReference>
<accession>A0A842I1D2</accession>
<comment type="caution">
    <text evidence="2">The sequence shown here is derived from an EMBL/GenBank/DDBJ whole genome shotgun (WGS) entry which is preliminary data.</text>
</comment>
<reference evidence="2 3" key="1">
    <citation type="submission" date="2020-08" db="EMBL/GenBank/DDBJ databases">
        <title>Draft genome sequence of Parasphingopyxis sp. GrpM-11.</title>
        <authorList>
            <person name="Oh J."/>
            <person name="Roh D.-H."/>
        </authorList>
    </citation>
    <scope>NUCLEOTIDE SEQUENCE [LARGE SCALE GENOMIC DNA]</scope>
    <source>
        <strain evidence="2 3">GrpM-11</strain>
    </source>
</reference>
<sequence>MEITADPDALGFVPERLSYIPGYLKDKYIKSGKLKNFQLTIGRGDDVALFAQAGVARDDGTPIAADTLYRIASMTKPITSIAFMQLVERGLVALDDPVHRFLPEFSDVGVYKGGGGAVPFLTRAPDASMRMIDLMRHTSGLTYGFQNRSNIDLAYREQKIENWHGSHDLDSYVAALAALPLEFSPGEAWNYSVSTDVVGAVVQRVSGQKLDAYFAEHILRPLGMKDTFFTVPKKKLDRFGDCWTWNPKAPVLTDRAENSLWGKKPKLLSGGGGLVSTSADYLRFCRMLLGRGTLGDVRIVGRKTIELMTRNHLPGGGDLTKHSRALFSEAQNAGTGFGLGFAITDDVAKTMIPGSQGEYYWGGMYSTAFFVDPAEDLTMVFMSQLQPSNIYPIRRELKTLIYSALR</sequence>
<dbReference type="InterPro" id="IPR050789">
    <property type="entry name" value="Diverse_Enzym_Activities"/>
</dbReference>
<dbReference type="PANTHER" id="PTHR43283:SF3">
    <property type="entry name" value="BETA-LACTAMASE FAMILY PROTEIN (AFU_ORTHOLOGUE AFUA_5G07500)"/>
    <property type="match status" value="1"/>
</dbReference>
<name>A0A842I1D2_9SPHN</name>
<feature type="domain" description="Beta-lactamase-related" evidence="1">
    <location>
        <begin position="35"/>
        <end position="389"/>
    </location>
</feature>
<gene>
    <name evidence="2" type="ORF">H6P80_12710</name>
</gene>
<evidence type="ECO:0000313" key="2">
    <source>
        <dbReference type="EMBL" id="MBC2778479.1"/>
    </source>
</evidence>
<dbReference type="Pfam" id="PF00144">
    <property type="entry name" value="Beta-lactamase"/>
    <property type="match status" value="1"/>
</dbReference>
<proteinExistence type="predicted"/>
<organism evidence="2 3">
    <name type="scientific">Parasphingopyxis marina</name>
    <dbReference type="NCBI Taxonomy" id="2761622"/>
    <lineage>
        <taxon>Bacteria</taxon>
        <taxon>Pseudomonadati</taxon>
        <taxon>Pseudomonadota</taxon>
        <taxon>Alphaproteobacteria</taxon>
        <taxon>Sphingomonadales</taxon>
        <taxon>Sphingomonadaceae</taxon>
        <taxon>Parasphingopyxis</taxon>
    </lineage>
</organism>
<dbReference type="EMBL" id="JACJVJ010000002">
    <property type="protein sequence ID" value="MBC2778479.1"/>
    <property type="molecule type" value="Genomic_DNA"/>
</dbReference>
<evidence type="ECO:0000259" key="1">
    <source>
        <dbReference type="Pfam" id="PF00144"/>
    </source>
</evidence>
<dbReference type="RefSeq" id="WP_185801733.1">
    <property type="nucleotide sequence ID" value="NZ_JACJVJ010000002.1"/>
</dbReference>
<dbReference type="SUPFAM" id="SSF56601">
    <property type="entry name" value="beta-lactamase/transpeptidase-like"/>
    <property type="match status" value="1"/>
</dbReference>
<dbReference type="Proteomes" id="UP000564378">
    <property type="component" value="Unassembled WGS sequence"/>
</dbReference>
<protein>
    <submittedName>
        <fullName evidence="2">Beta-lactamase family protein</fullName>
    </submittedName>
</protein>
<dbReference type="AlphaFoldDB" id="A0A842I1D2"/>
<keyword evidence="3" id="KW-1185">Reference proteome</keyword>